<evidence type="ECO:0000256" key="2">
    <source>
        <dbReference type="ARBA" id="ARBA00009009"/>
    </source>
</evidence>
<dbReference type="SUPFAM" id="SSF56601">
    <property type="entry name" value="beta-lactamase/transpeptidase-like"/>
    <property type="match status" value="1"/>
</dbReference>
<evidence type="ECO:0000256" key="5">
    <source>
        <dbReference type="ARBA" id="ARBA00023251"/>
    </source>
</evidence>
<reference evidence="9 10" key="1">
    <citation type="journal article" date="2013" name="Genome Announc.">
        <title>Draft Genome Sequence for Caulobacter sp. Strain OR37, a Bacterium Tolerant to Heavy Metals.</title>
        <authorList>
            <person name="Utturkar S.M."/>
            <person name="Bollmann A."/>
            <person name="Brzoska R.M."/>
            <person name="Klingeman D.M."/>
            <person name="Epstein S.E."/>
            <person name="Palumbo A.V."/>
            <person name="Brown S.D."/>
        </authorList>
    </citation>
    <scope>NUCLEOTIDE SEQUENCE [LARGE SCALE GENOMIC DNA]</scope>
    <source>
        <strain evidence="9 10">OR37</strain>
    </source>
</reference>
<dbReference type="InterPro" id="IPR012338">
    <property type="entry name" value="Beta-lactam/transpept-like"/>
</dbReference>
<dbReference type="InterPro" id="IPR006311">
    <property type="entry name" value="TAT_signal"/>
</dbReference>
<evidence type="ECO:0000313" key="9">
    <source>
        <dbReference type="EMBL" id="ENZ81103.1"/>
    </source>
</evidence>
<dbReference type="PRINTS" id="PR00118">
    <property type="entry name" value="BLACTAMASEA"/>
</dbReference>
<dbReference type="EC" id="3.5.2.6" evidence="3 6"/>
<dbReference type="PANTHER" id="PTHR35333:SF3">
    <property type="entry name" value="BETA-LACTAMASE-TYPE TRANSPEPTIDASE FOLD CONTAINING PROTEIN"/>
    <property type="match status" value="1"/>
</dbReference>
<comment type="similarity">
    <text evidence="2 6">Belongs to the class-A beta-lactamase family.</text>
</comment>
<evidence type="ECO:0000259" key="8">
    <source>
        <dbReference type="Pfam" id="PF13354"/>
    </source>
</evidence>
<feature type="chain" id="PRO_5004340325" description="Beta-lactamase" evidence="7">
    <location>
        <begin position="25"/>
        <end position="293"/>
    </location>
</feature>
<dbReference type="InterPro" id="IPR045155">
    <property type="entry name" value="Beta-lactam_cat"/>
</dbReference>
<comment type="caution">
    <text evidence="9">The sequence shown here is derived from an EMBL/GenBank/DDBJ whole genome shotgun (WGS) entry which is preliminary data.</text>
</comment>
<dbReference type="eggNOG" id="COG2367">
    <property type="taxonomic scope" value="Bacteria"/>
</dbReference>
<dbReference type="NCBIfam" id="NF033103">
    <property type="entry name" value="bla_class_A"/>
    <property type="match status" value="1"/>
</dbReference>
<dbReference type="InterPro" id="IPR000871">
    <property type="entry name" value="Beta-lactam_class-A"/>
</dbReference>
<dbReference type="Proteomes" id="UP000013063">
    <property type="component" value="Unassembled WGS sequence"/>
</dbReference>
<dbReference type="AlphaFoldDB" id="R0E6D7"/>
<dbReference type="PROSITE" id="PS00146">
    <property type="entry name" value="BETA_LACTAMASE_A"/>
    <property type="match status" value="1"/>
</dbReference>
<feature type="domain" description="Beta-lactamase class A catalytic" evidence="8">
    <location>
        <begin position="47"/>
        <end position="261"/>
    </location>
</feature>
<keyword evidence="4 6" id="KW-0378">Hydrolase</keyword>
<keyword evidence="5 6" id="KW-0046">Antibiotic resistance</keyword>
<feature type="signal peptide" evidence="7">
    <location>
        <begin position="1"/>
        <end position="24"/>
    </location>
</feature>
<gene>
    <name evidence="9" type="ORF">OR37_02964</name>
</gene>
<dbReference type="STRING" id="1292034.OR37_02964"/>
<evidence type="ECO:0000313" key="10">
    <source>
        <dbReference type="Proteomes" id="UP000013063"/>
    </source>
</evidence>
<comment type="catalytic activity">
    <reaction evidence="1 6">
        <text>a beta-lactam + H2O = a substituted beta-amino acid</text>
        <dbReference type="Rhea" id="RHEA:20401"/>
        <dbReference type="ChEBI" id="CHEBI:15377"/>
        <dbReference type="ChEBI" id="CHEBI:35627"/>
        <dbReference type="ChEBI" id="CHEBI:140347"/>
        <dbReference type="EC" id="3.5.2.6"/>
    </reaction>
</comment>
<organism evidence="9 10">
    <name type="scientific">Caulobacter vibrioides OR37</name>
    <dbReference type="NCBI Taxonomy" id="1292034"/>
    <lineage>
        <taxon>Bacteria</taxon>
        <taxon>Pseudomonadati</taxon>
        <taxon>Pseudomonadota</taxon>
        <taxon>Alphaproteobacteria</taxon>
        <taxon>Caulobacterales</taxon>
        <taxon>Caulobacteraceae</taxon>
        <taxon>Caulobacter</taxon>
    </lineage>
</organism>
<proteinExistence type="inferred from homology"/>
<dbReference type="EMBL" id="APMP01000021">
    <property type="protein sequence ID" value="ENZ81103.1"/>
    <property type="molecule type" value="Genomic_DNA"/>
</dbReference>
<dbReference type="PROSITE" id="PS51318">
    <property type="entry name" value="TAT"/>
    <property type="match status" value="1"/>
</dbReference>
<dbReference type="PANTHER" id="PTHR35333">
    <property type="entry name" value="BETA-LACTAMASE"/>
    <property type="match status" value="1"/>
</dbReference>
<protein>
    <recommendedName>
        <fullName evidence="3 6">Beta-lactamase</fullName>
        <ecNumber evidence="3 6">3.5.2.6</ecNumber>
    </recommendedName>
</protein>
<evidence type="ECO:0000256" key="6">
    <source>
        <dbReference type="RuleBase" id="RU361140"/>
    </source>
</evidence>
<dbReference type="GO" id="GO:0008800">
    <property type="term" value="F:beta-lactamase activity"/>
    <property type="evidence" value="ECO:0007669"/>
    <property type="project" value="UniProtKB-UniRule"/>
</dbReference>
<dbReference type="OrthoDB" id="9784149at2"/>
<evidence type="ECO:0000256" key="1">
    <source>
        <dbReference type="ARBA" id="ARBA00001526"/>
    </source>
</evidence>
<dbReference type="InterPro" id="IPR023650">
    <property type="entry name" value="Beta-lactam_class-A_AS"/>
</dbReference>
<dbReference type="PATRIC" id="fig|1292034.3.peg.2945"/>
<dbReference type="Gene3D" id="3.40.710.10">
    <property type="entry name" value="DD-peptidase/beta-lactamase superfamily"/>
    <property type="match status" value="1"/>
</dbReference>
<dbReference type="GO" id="GO:0046677">
    <property type="term" value="P:response to antibiotic"/>
    <property type="evidence" value="ECO:0007669"/>
    <property type="project" value="UniProtKB-UniRule"/>
</dbReference>
<keyword evidence="7" id="KW-0732">Signal</keyword>
<dbReference type="GO" id="GO:0030655">
    <property type="term" value="P:beta-lactam antibiotic catabolic process"/>
    <property type="evidence" value="ECO:0007669"/>
    <property type="project" value="InterPro"/>
</dbReference>
<name>R0E6D7_CAUVI</name>
<dbReference type="RefSeq" id="WP_004621473.1">
    <property type="nucleotide sequence ID" value="NZ_APMP01000021.1"/>
</dbReference>
<sequence precursor="true">MLDRRTLLAALAAAPAALPVLSRAAPLADSLSLRINALEKRGGGRLGVAVLDTQDGRRFAARGDERFLMCSTFKMLLAGLVLRRVDQKRERLDRRVQYGPEVLVDYSPETKKHVGPGMTIANLCQAVITLSDNTAANLLLDAVDGPVSVTRFARALGDPVTRLDRIEPALNTAARPGDLRDTTSPKAMLETLRTLTVGDALTAESRARLVGWLVANQTGDARLRAGLPKTWKIGDKTGSDGRHTTNDIAVIWPPGRAPLLITTYLTGAKLDDEGRDAVLADVARAVVTVGFGA</sequence>
<evidence type="ECO:0000256" key="4">
    <source>
        <dbReference type="ARBA" id="ARBA00022801"/>
    </source>
</evidence>
<evidence type="ECO:0000256" key="3">
    <source>
        <dbReference type="ARBA" id="ARBA00012865"/>
    </source>
</evidence>
<evidence type="ECO:0000256" key="7">
    <source>
        <dbReference type="SAM" id="SignalP"/>
    </source>
</evidence>
<keyword evidence="10" id="KW-1185">Reference proteome</keyword>
<dbReference type="Pfam" id="PF13354">
    <property type="entry name" value="Beta-lactamase2"/>
    <property type="match status" value="1"/>
</dbReference>
<accession>R0E6D7</accession>